<gene>
    <name evidence="3" type="ORF">B0I36DRAFT_357346</name>
</gene>
<dbReference type="OrthoDB" id="3364132at2759"/>
<evidence type="ECO:0000313" key="3">
    <source>
        <dbReference type="EMBL" id="KAH7039983.1"/>
    </source>
</evidence>
<feature type="compositionally biased region" description="Basic and acidic residues" evidence="1">
    <location>
        <begin position="258"/>
        <end position="271"/>
    </location>
</feature>
<dbReference type="Pfam" id="PF25534">
    <property type="entry name" value="DUF7918"/>
    <property type="match status" value="1"/>
</dbReference>
<feature type="domain" description="DUF7918" evidence="2">
    <location>
        <begin position="9"/>
        <end position="232"/>
    </location>
</feature>
<dbReference type="PANTHER" id="PTHR36223:SF1">
    <property type="entry name" value="TRANSCRIPTION ELONGATION FACTOR EAF N-TERMINAL DOMAIN-CONTAINING PROTEIN"/>
    <property type="match status" value="1"/>
</dbReference>
<name>A0A9P8YHA7_9PEZI</name>
<feature type="region of interest" description="Disordered" evidence="1">
    <location>
        <begin position="253"/>
        <end position="301"/>
    </location>
</feature>
<dbReference type="AlphaFoldDB" id="A0A9P8YHA7"/>
<dbReference type="RefSeq" id="XP_046018038.1">
    <property type="nucleotide sequence ID" value="XM_046157786.1"/>
</dbReference>
<dbReference type="GeneID" id="70187332"/>
<organism evidence="3 4">
    <name type="scientific">Microdochium trichocladiopsis</name>
    <dbReference type="NCBI Taxonomy" id="1682393"/>
    <lineage>
        <taxon>Eukaryota</taxon>
        <taxon>Fungi</taxon>
        <taxon>Dikarya</taxon>
        <taxon>Ascomycota</taxon>
        <taxon>Pezizomycotina</taxon>
        <taxon>Sordariomycetes</taxon>
        <taxon>Xylariomycetidae</taxon>
        <taxon>Xylariales</taxon>
        <taxon>Microdochiaceae</taxon>
        <taxon>Microdochium</taxon>
    </lineage>
</organism>
<protein>
    <recommendedName>
        <fullName evidence="2">DUF7918 domain-containing protein</fullName>
    </recommendedName>
</protein>
<evidence type="ECO:0000259" key="2">
    <source>
        <dbReference type="Pfam" id="PF25534"/>
    </source>
</evidence>
<comment type="caution">
    <text evidence="3">The sequence shown here is derived from an EMBL/GenBank/DDBJ whole genome shotgun (WGS) entry which is preliminary data.</text>
</comment>
<accession>A0A9P8YHA7</accession>
<sequence>MAILESVPGIEVTIEVAGSTADEFDDPNTTNPASEKSLTKYIECIDDAEFAVMTKIGHGFLWDEAQVLVFTIHVDGVPARAKIFGPRNVDKVQKCEGVLEHQPGKAGWGVRKFKFSPMQIVDAANRNNTHSTKSIYSKLGTLSIEIERRIILTKKNSSSIAYSGTRPASVTEKQIKGQAVSHSVSVSSKLETVNPTFFDTKPVASDDGPIAVFNFLYRSRTALKHELIIPRTPSPDPLDGMSMEELRKLARIGMSRPFKPEGGVKRERAEPSDSIDLTEEKAFLQTAKRTRREPPVDLTDD</sequence>
<dbReference type="Proteomes" id="UP000756346">
    <property type="component" value="Unassembled WGS sequence"/>
</dbReference>
<reference evidence="3" key="1">
    <citation type="journal article" date="2021" name="Nat. Commun.">
        <title>Genetic determinants of endophytism in the Arabidopsis root mycobiome.</title>
        <authorList>
            <person name="Mesny F."/>
            <person name="Miyauchi S."/>
            <person name="Thiergart T."/>
            <person name="Pickel B."/>
            <person name="Atanasova L."/>
            <person name="Karlsson M."/>
            <person name="Huettel B."/>
            <person name="Barry K.W."/>
            <person name="Haridas S."/>
            <person name="Chen C."/>
            <person name="Bauer D."/>
            <person name="Andreopoulos W."/>
            <person name="Pangilinan J."/>
            <person name="LaButti K."/>
            <person name="Riley R."/>
            <person name="Lipzen A."/>
            <person name="Clum A."/>
            <person name="Drula E."/>
            <person name="Henrissat B."/>
            <person name="Kohler A."/>
            <person name="Grigoriev I.V."/>
            <person name="Martin F.M."/>
            <person name="Hacquard S."/>
        </authorList>
    </citation>
    <scope>NUCLEOTIDE SEQUENCE</scope>
    <source>
        <strain evidence="3">MPI-CAGE-CH-0230</strain>
    </source>
</reference>
<dbReference type="InterPro" id="IPR057678">
    <property type="entry name" value="DUF7918"/>
</dbReference>
<evidence type="ECO:0000256" key="1">
    <source>
        <dbReference type="SAM" id="MobiDB-lite"/>
    </source>
</evidence>
<dbReference type="EMBL" id="JAGTJQ010000001">
    <property type="protein sequence ID" value="KAH7039983.1"/>
    <property type="molecule type" value="Genomic_DNA"/>
</dbReference>
<proteinExistence type="predicted"/>
<keyword evidence="4" id="KW-1185">Reference proteome</keyword>
<dbReference type="PANTHER" id="PTHR36223">
    <property type="entry name" value="BETA-LACTAMASE-TYPE TRANSPEPTIDASE FOLD DOMAIN CONTAINING PROTEIN"/>
    <property type="match status" value="1"/>
</dbReference>
<evidence type="ECO:0000313" key="4">
    <source>
        <dbReference type="Proteomes" id="UP000756346"/>
    </source>
</evidence>